<dbReference type="Proteomes" id="UP001187192">
    <property type="component" value="Unassembled WGS sequence"/>
</dbReference>
<proteinExistence type="predicted"/>
<name>A0AA87ZLU2_FICCA</name>
<evidence type="ECO:0000259" key="2">
    <source>
        <dbReference type="Pfam" id="PF10354"/>
    </source>
</evidence>
<feature type="region of interest" description="Disordered" evidence="1">
    <location>
        <begin position="1"/>
        <end position="35"/>
    </location>
</feature>
<dbReference type="PANTHER" id="PTHR11538">
    <property type="entry name" value="PHENYLALANYL-TRNA SYNTHETASE"/>
    <property type="match status" value="1"/>
</dbReference>
<dbReference type="GO" id="GO:0070042">
    <property type="term" value="F:rRNA (uridine-N3-)-methyltransferase activity"/>
    <property type="evidence" value="ECO:0007669"/>
    <property type="project" value="InterPro"/>
</dbReference>
<keyword evidence="4" id="KW-1185">Reference proteome</keyword>
<gene>
    <name evidence="3" type="ORF">TIFTF001_006219</name>
</gene>
<protein>
    <recommendedName>
        <fullName evidence="2">25S rRNA (uridine-N(3))-methyltransferase BMT5-like domain-containing protein</fullName>
    </recommendedName>
</protein>
<feature type="domain" description="25S rRNA (uridine-N(3))-methyltransferase BMT5-like" evidence="2">
    <location>
        <begin position="47"/>
        <end position="213"/>
    </location>
</feature>
<evidence type="ECO:0000313" key="3">
    <source>
        <dbReference type="EMBL" id="GMN36697.1"/>
    </source>
</evidence>
<dbReference type="EMBL" id="BTGU01000006">
    <property type="protein sequence ID" value="GMN36697.1"/>
    <property type="molecule type" value="Genomic_DNA"/>
</dbReference>
<feature type="compositionally biased region" description="Acidic residues" evidence="1">
    <location>
        <begin position="15"/>
        <end position="32"/>
    </location>
</feature>
<organism evidence="3 4">
    <name type="scientific">Ficus carica</name>
    <name type="common">Common fig</name>
    <dbReference type="NCBI Taxonomy" id="3494"/>
    <lineage>
        <taxon>Eukaryota</taxon>
        <taxon>Viridiplantae</taxon>
        <taxon>Streptophyta</taxon>
        <taxon>Embryophyta</taxon>
        <taxon>Tracheophyta</taxon>
        <taxon>Spermatophyta</taxon>
        <taxon>Magnoliopsida</taxon>
        <taxon>eudicotyledons</taxon>
        <taxon>Gunneridae</taxon>
        <taxon>Pentapetalae</taxon>
        <taxon>rosids</taxon>
        <taxon>fabids</taxon>
        <taxon>Rosales</taxon>
        <taxon>Moraceae</taxon>
        <taxon>Ficeae</taxon>
        <taxon>Ficus</taxon>
    </lineage>
</organism>
<dbReference type="Pfam" id="PF10354">
    <property type="entry name" value="BMT5-like"/>
    <property type="match status" value="1"/>
</dbReference>
<dbReference type="PANTHER" id="PTHR11538:SF63">
    <property type="entry name" value="25S RRNA (URIDINE-N(3))-METHYLTRANSFERASE BMT5-LIKE DOMAIN-CONTAINING PROTEIN"/>
    <property type="match status" value="1"/>
</dbReference>
<reference evidence="3" key="1">
    <citation type="submission" date="2023-07" db="EMBL/GenBank/DDBJ databases">
        <title>draft genome sequence of fig (Ficus carica).</title>
        <authorList>
            <person name="Takahashi T."/>
            <person name="Nishimura K."/>
        </authorList>
    </citation>
    <scope>NUCLEOTIDE SEQUENCE</scope>
</reference>
<feature type="compositionally biased region" description="Basic and acidic residues" evidence="1">
    <location>
        <begin position="1"/>
        <end position="14"/>
    </location>
</feature>
<dbReference type="InterPro" id="IPR019446">
    <property type="entry name" value="BMT5-like"/>
</dbReference>
<comment type="caution">
    <text evidence="3">The sequence shown here is derived from an EMBL/GenBank/DDBJ whole genome shotgun (WGS) entry which is preliminary data.</text>
</comment>
<accession>A0AA87ZLU2</accession>
<sequence length="240" mass="27832">MRNPADEEFIRTKDEEYEEDSTDDSEDDEEETTEKWRKHYSSRQRILLVGEGDFSFSVSLARTFGSARNMVATSLDPLEKIQEKYGKGMRNVMELEEMGCLVLFGVDAKQMSQHFFLKTQRFNRIVYNFPHVGFLYPEDSCCQIQMNKTLVKEFLKNAKALLRKDDGEIHITHKEGDPYNKWNLEKKAEKIGLSLNEIVPFRKGDYPGYDNKRAQGCNADAPFHLGDCSTYKFRPSTHSV</sequence>
<dbReference type="GO" id="GO:0070475">
    <property type="term" value="P:rRNA base methylation"/>
    <property type="evidence" value="ECO:0007669"/>
    <property type="project" value="InterPro"/>
</dbReference>
<dbReference type="GO" id="GO:0005737">
    <property type="term" value="C:cytoplasm"/>
    <property type="evidence" value="ECO:0007669"/>
    <property type="project" value="TreeGrafter"/>
</dbReference>
<evidence type="ECO:0000256" key="1">
    <source>
        <dbReference type="SAM" id="MobiDB-lite"/>
    </source>
</evidence>
<evidence type="ECO:0000313" key="4">
    <source>
        <dbReference type="Proteomes" id="UP001187192"/>
    </source>
</evidence>
<dbReference type="AlphaFoldDB" id="A0AA87ZLU2"/>